<evidence type="ECO:0000256" key="1">
    <source>
        <dbReference type="ARBA" id="ARBA00022679"/>
    </source>
</evidence>
<dbReference type="Pfam" id="PF00483">
    <property type="entry name" value="NTP_transferase"/>
    <property type="match status" value="1"/>
</dbReference>
<dbReference type="InterPro" id="IPR005835">
    <property type="entry name" value="NTP_transferase_dom"/>
</dbReference>
<dbReference type="PANTHER" id="PTHR43584">
    <property type="entry name" value="NUCLEOTIDYL TRANSFERASE"/>
    <property type="match status" value="1"/>
</dbReference>
<keyword evidence="2" id="KW-0548">Nucleotidyltransferase</keyword>
<evidence type="ECO:0000313" key="4">
    <source>
        <dbReference type="EMBL" id="OGI59687.1"/>
    </source>
</evidence>
<proteinExistence type="predicted"/>
<dbReference type="EMBL" id="MFTI01000028">
    <property type="protein sequence ID" value="OGI59687.1"/>
    <property type="molecule type" value="Genomic_DNA"/>
</dbReference>
<evidence type="ECO:0000259" key="3">
    <source>
        <dbReference type="Pfam" id="PF00483"/>
    </source>
</evidence>
<evidence type="ECO:0000256" key="2">
    <source>
        <dbReference type="ARBA" id="ARBA00022695"/>
    </source>
</evidence>
<dbReference type="GO" id="GO:0016779">
    <property type="term" value="F:nucleotidyltransferase activity"/>
    <property type="evidence" value="ECO:0007669"/>
    <property type="project" value="UniProtKB-KW"/>
</dbReference>
<gene>
    <name evidence="4" type="ORF">A2814_01300</name>
</gene>
<dbReference type="InterPro" id="IPR050065">
    <property type="entry name" value="GlmU-like"/>
</dbReference>
<sequence length="230" mass="26149">MKLIVLAAGLGKRFLPATNTTPKGMIPILGKPLLKHIVEPYLKYVSDIIFVINNPLGRQIKKYFKKNYFGHKVFYRIQAKPKGTMDALLVCQDLINENELFCVCNGDDLLQETDIKNAIEEKVIGIGISKKIMPKSYLGIKVENECVLGFVRHTTKNNYVEDIFYNGFNILDKQVFEFQPISTRDGELGLPQTLLAKLDTYSLKAFPFERWETVNSPPDIAKATKFIKSL</sequence>
<dbReference type="SUPFAM" id="SSF53448">
    <property type="entry name" value="Nucleotide-diphospho-sugar transferases"/>
    <property type="match status" value="1"/>
</dbReference>
<organism evidence="4 5">
    <name type="scientific">Candidatus Nomurabacteria bacterium RIFCSPHIGHO2_01_FULL_38_19</name>
    <dbReference type="NCBI Taxonomy" id="1801732"/>
    <lineage>
        <taxon>Bacteria</taxon>
        <taxon>Candidatus Nomuraibacteriota</taxon>
    </lineage>
</organism>
<evidence type="ECO:0000313" key="5">
    <source>
        <dbReference type="Proteomes" id="UP000177869"/>
    </source>
</evidence>
<dbReference type="Gene3D" id="3.90.550.10">
    <property type="entry name" value="Spore Coat Polysaccharide Biosynthesis Protein SpsA, Chain A"/>
    <property type="match status" value="1"/>
</dbReference>
<comment type="caution">
    <text evidence="4">The sequence shown here is derived from an EMBL/GenBank/DDBJ whole genome shotgun (WGS) entry which is preliminary data.</text>
</comment>
<protein>
    <recommendedName>
        <fullName evidence="3">Nucleotidyl transferase domain-containing protein</fullName>
    </recommendedName>
</protein>
<dbReference type="PANTHER" id="PTHR43584:SF8">
    <property type="entry name" value="N-ACETYLMURAMATE ALPHA-1-PHOSPHATE URIDYLYLTRANSFERASE"/>
    <property type="match status" value="1"/>
</dbReference>
<dbReference type="InterPro" id="IPR029044">
    <property type="entry name" value="Nucleotide-diphossugar_trans"/>
</dbReference>
<dbReference type="STRING" id="1801732.A2814_01300"/>
<dbReference type="Proteomes" id="UP000177869">
    <property type="component" value="Unassembled WGS sequence"/>
</dbReference>
<reference evidence="4 5" key="1">
    <citation type="journal article" date="2016" name="Nat. Commun.">
        <title>Thousands of microbial genomes shed light on interconnected biogeochemical processes in an aquifer system.</title>
        <authorList>
            <person name="Anantharaman K."/>
            <person name="Brown C.T."/>
            <person name="Hug L.A."/>
            <person name="Sharon I."/>
            <person name="Castelle C.J."/>
            <person name="Probst A.J."/>
            <person name="Thomas B.C."/>
            <person name="Singh A."/>
            <person name="Wilkins M.J."/>
            <person name="Karaoz U."/>
            <person name="Brodie E.L."/>
            <person name="Williams K.H."/>
            <person name="Hubbard S.S."/>
            <person name="Banfield J.F."/>
        </authorList>
    </citation>
    <scope>NUCLEOTIDE SEQUENCE [LARGE SCALE GENOMIC DNA]</scope>
</reference>
<name>A0A1F6UQP9_9BACT</name>
<keyword evidence="1" id="KW-0808">Transferase</keyword>
<dbReference type="AlphaFoldDB" id="A0A1F6UQP9"/>
<feature type="domain" description="Nucleotidyl transferase" evidence="3">
    <location>
        <begin position="3"/>
        <end position="121"/>
    </location>
</feature>
<accession>A0A1F6UQP9</accession>